<feature type="compositionally biased region" description="Basic residues" evidence="1">
    <location>
        <begin position="340"/>
        <end position="349"/>
    </location>
</feature>
<dbReference type="InterPro" id="IPR049945">
    <property type="entry name" value="AAA_22"/>
</dbReference>
<gene>
    <name evidence="3" type="ORF">SAMN05216466_10940</name>
</gene>
<proteinExistence type="predicted"/>
<evidence type="ECO:0000259" key="2">
    <source>
        <dbReference type="Pfam" id="PF13401"/>
    </source>
</evidence>
<dbReference type="Gene3D" id="3.40.50.300">
    <property type="entry name" value="P-loop containing nucleotide triphosphate hydrolases"/>
    <property type="match status" value="1"/>
</dbReference>
<sequence>MTKRHGSPQGSQQDGSGKRFSHEELVMLHPLPAEAVLETPPIRMAYREIKVLLVVGGQSCCFTAPSSSGKTCAIALIREYLESEFGDIPVFVFNVTDSSDQPTKEFLVQWLHVLCHGDVTGTAYSLRQRIVKRLLDVARSAEARKIIFLFDEAQNMTARDIKFLKAIYNDLFTEQVHLVTVSFGQSPDFATKMKGLVAHRDLVRRFFACRFRFGDIALPEEVKALFHEIDRLPFVEAGVTWTQFYAPYAWEKGWRLEGEVATLTDALRETGFLPLTVATRNETISMGLLLPALRRFLTALASDDSPDIALPLDGKRWCEALRACGYEMVGEGGDDQPRTTGKHGKTGKK</sequence>
<dbReference type="Proteomes" id="UP000199706">
    <property type="component" value="Unassembled WGS sequence"/>
</dbReference>
<evidence type="ECO:0000256" key="1">
    <source>
        <dbReference type="SAM" id="MobiDB-lite"/>
    </source>
</evidence>
<dbReference type="AlphaFoldDB" id="A0A1G8BGL7"/>
<feature type="region of interest" description="Disordered" evidence="1">
    <location>
        <begin position="329"/>
        <end position="349"/>
    </location>
</feature>
<dbReference type="EMBL" id="FNCJ01000009">
    <property type="protein sequence ID" value="SDH32357.1"/>
    <property type="molecule type" value="Genomic_DNA"/>
</dbReference>
<accession>A0A1G8BGL7</accession>
<dbReference type="Pfam" id="PF13401">
    <property type="entry name" value="AAA_22"/>
    <property type="match status" value="1"/>
</dbReference>
<reference evidence="3 4" key="1">
    <citation type="submission" date="2016-10" db="EMBL/GenBank/DDBJ databases">
        <authorList>
            <person name="de Groot N.N."/>
        </authorList>
    </citation>
    <scope>NUCLEOTIDE SEQUENCE [LARGE SCALE GENOMIC DNA]</scope>
    <source>
        <strain evidence="3 4">LMG 2247</strain>
    </source>
</reference>
<dbReference type="GO" id="GO:0016887">
    <property type="term" value="F:ATP hydrolysis activity"/>
    <property type="evidence" value="ECO:0007669"/>
    <property type="project" value="InterPro"/>
</dbReference>
<dbReference type="InterPro" id="IPR027417">
    <property type="entry name" value="P-loop_NTPase"/>
</dbReference>
<evidence type="ECO:0000313" key="4">
    <source>
        <dbReference type="Proteomes" id="UP000199706"/>
    </source>
</evidence>
<feature type="domain" description="ORC1/DEAH AAA+ ATPase" evidence="2">
    <location>
        <begin position="58"/>
        <end position="185"/>
    </location>
</feature>
<dbReference type="RefSeq" id="WP_090686348.1">
    <property type="nucleotide sequence ID" value="NZ_CADERL010000004.1"/>
</dbReference>
<dbReference type="SUPFAM" id="SSF52540">
    <property type="entry name" value="P-loop containing nucleoside triphosphate hydrolases"/>
    <property type="match status" value="1"/>
</dbReference>
<organism evidence="3 4">
    <name type="scientific">Paraburkholderia phenazinium</name>
    <dbReference type="NCBI Taxonomy" id="60549"/>
    <lineage>
        <taxon>Bacteria</taxon>
        <taxon>Pseudomonadati</taxon>
        <taxon>Pseudomonadota</taxon>
        <taxon>Betaproteobacteria</taxon>
        <taxon>Burkholderiales</taxon>
        <taxon>Burkholderiaceae</taxon>
        <taxon>Paraburkholderia</taxon>
    </lineage>
</organism>
<evidence type="ECO:0000313" key="3">
    <source>
        <dbReference type="EMBL" id="SDH32357.1"/>
    </source>
</evidence>
<dbReference type="OrthoDB" id="8903747at2"/>
<protein>
    <submittedName>
        <fullName evidence="3">AAA domain-containing protein</fullName>
    </submittedName>
</protein>
<name>A0A1G8BGL7_9BURK</name>